<evidence type="ECO:0000313" key="1">
    <source>
        <dbReference type="EMBL" id="MPM26763.1"/>
    </source>
</evidence>
<gene>
    <name evidence="1" type="ORF">SDC9_73268</name>
</gene>
<comment type="caution">
    <text evidence="1">The sequence shown here is derived from an EMBL/GenBank/DDBJ whole genome shotgun (WGS) entry which is preliminary data.</text>
</comment>
<protein>
    <submittedName>
        <fullName evidence="1">Uncharacterized protein</fullName>
    </submittedName>
</protein>
<name>A0A644YJT5_9ZZZZ</name>
<sequence>MEQKLNDEAMKLGVNISTLVNDLLNKHYGLIPANTLSNSALEKKIYEEIEDFVKNSSNAGEEFDLNKASETYRNIEMVYAGKPSAIKAQIGRKFNNKWVGVEPFINVEQVMLDNKPKRTVSNRAAIYKIL</sequence>
<proteinExistence type="predicted"/>
<dbReference type="AlphaFoldDB" id="A0A644YJT5"/>
<organism evidence="1">
    <name type="scientific">bioreactor metagenome</name>
    <dbReference type="NCBI Taxonomy" id="1076179"/>
    <lineage>
        <taxon>unclassified sequences</taxon>
        <taxon>metagenomes</taxon>
        <taxon>ecological metagenomes</taxon>
    </lineage>
</organism>
<reference evidence="1" key="1">
    <citation type="submission" date="2019-08" db="EMBL/GenBank/DDBJ databases">
        <authorList>
            <person name="Kucharzyk K."/>
            <person name="Murdoch R.W."/>
            <person name="Higgins S."/>
            <person name="Loffler F."/>
        </authorList>
    </citation>
    <scope>NUCLEOTIDE SEQUENCE</scope>
</reference>
<accession>A0A644YJT5</accession>
<dbReference type="EMBL" id="VSSQ01004820">
    <property type="protein sequence ID" value="MPM26763.1"/>
    <property type="molecule type" value="Genomic_DNA"/>
</dbReference>